<evidence type="ECO:0000313" key="7">
    <source>
        <dbReference type="EMBL" id="GGD10487.1"/>
    </source>
</evidence>
<proteinExistence type="predicted"/>
<dbReference type="Gene3D" id="1.10.357.10">
    <property type="entry name" value="Tetracycline Repressor, domain 2"/>
    <property type="match status" value="1"/>
</dbReference>
<dbReference type="AlphaFoldDB" id="A0A916XTU1"/>
<reference evidence="7" key="2">
    <citation type="submission" date="2020-09" db="EMBL/GenBank/DDBJ databases">
        <authorList>
            <person name="Sun Q."/>
            <person name="Zhou Y."/>
        </authorList>
    </citation>
    <scope>NUCLEOTIDE SEQUENCE</scope>
    <source>
        <strain evidence="7">CGMCC 1.15493</strain>
    </source>
</reference>
<accession>A0A916XTU1</accession>
<protein>
    <submittedName>
        <fullName evidence="7">TetR family transcriptional regulator</fullName>
    </submittedName>
</protein>
<evidence type="ECO:0000256" key="5">
    <source>
        <dbReference type="SAM" id="MobiDB-lite"/>
    </source>
</evidence>
<keyword evidence="3" id="KW-0804">Transcription</keyword>
<dbReference type="InterPro" id="IPR050109">
    <property type="entry name" value="HTH-type_TetR-like_transc_reg"/>
</dbReference>
<keyword evidence="1" id="KW-0805">Transcription regulation</keyword>
<evidence type="ECO:0000313" key="8">
    <source>
        <dbReference type="Proteomes" id="UP000613160"/>
    </source>
</evidence>
<feature type="compositionally biased region" description="Low complexity" evidence="5">
    <location>
        <begin position="1"/>
        <end position="10"/>
    </location>
</feature>
<dbReference type="GO" id="GO:0000976">
    <property type="term" value="F:transcription cis-regulatory region binding"/>
    <property type="evidence" value="ECO:0007669"/>
    <property type="project" value="TreeGrafter"/>
</dbReference>
<dbReference type="InterPro" id="IPR009057">
    <property type="entry name" value="Homeodomain-like_sf"/>
</dbReference>
<dbReference type="RefSeq" id="WP_188849631.1">
    <property type="nucleotide sequence ID" value="NZ_BMJJ01000002.1"/>
</dbReference>
<dbReference type="PRINTS" id="PR00455">
    <property type="entry name" value="HTHTETR"/>
</dbReference>
<dbReference type="InterPro" id="IPR001647">
    <property type="entry name" value="HTH_TetR"/>
</dbReference>
<dbReference type="Pfam" id="PF00440">
    <property type="entry name" value="TetR_N"/>
    <property type="match status" value="1"/>
</dbReference>
<sequence length="246" mass="26464">MDQKGASAEGSGSGERLPPVRRAAFTAGRLEQVTPEGQMSRDRLLQAAAAAFMDKGFAATSIEDVARRLGATKGLVYHHYRSKNDLFFDVCRRGIEIDMAAVEPHAAARDRAVTRLARMAMAHVEAMLTRRDFQLAILEGVAIHLGKRIDEEDRATLAALVRARERYEALFGETLAAAIAEGDMDALLSPELSTAALLAVLNAPLSREALGGQEEQGDRSAFARTLTIFALRGAGASPAIIAEEFS</sequence>
<dbReference type="SUPFAM" id="SSF48498">
    <property type="entry name" value="Tetracyclin repressor-like, C-terminal domain"/>
    <property type="match status" value="1"/>
</dbReference>
<evidence type="ECO:0000256" key="4">
    <source>
        <dbReference type="PROSITE-ProRule" id="PRU00335"/>
    </source>
</evidence>
<dbReference type="PANTHER" id="PTHR30055">
    <property type="entry name" value="HTH-TYPE TRANSCRIPTIONAL REGULATOR RUTR"/>
    <property type="match status" value="1"/>
</dbReference>
<dbReference type="Gene3D" id="1.10.10.60">
    <property type="entry name" value="Homeodomain-like"/>
    <property type="match status" value="1"/>
</dbReference>
<reference evidence="7" key="1">
    <citation type="journal article" date="2014" name="Int. J. Syst. Evol. Microbiol.">
        <title>Complete genome sequence of Corynebacterium casei LMG S-19264T (=DSM 44701T), isolated from a smear-ripened cheese.</title>
        <authorList>
            <consortium name="US DOE Joint Genome Institute (JGI-PGF)"/>
            <person name="Walter F."/>
            <person name="Albersmeier A."/>
            <person name="Kalinowski J."/>
            <person name="Ruckert C."/>
        </authorList>
    </citation>
    <scope>NUCLEOTIDE SEQUENCE</scope>
    <source>
        <strain evidence="7">CGMCC 1.15493</strain>
    </source>
</reference>
<evidence type="ECO:0000256" key="3">
    <source>
        <dbReference type="ARBA" id="ARBA00023163"/>
    </source>
</evidence>
<evidence type="ECO:0000256" key="2">
    <source>
        <dbReference type="ARBA" id="ARBA00023125"/>
    </source>
</evidence>
<dbReference type="PANTHER" id="PTHR30055:SF234">
    <property type="entry name" value="HTH-TYPE TRANSCRIPTIONAL REGULATOR BETI"/>
    <property type="match status" value="1"/>
</dbReference>
<dbReference type="InterPro" id="IPR036271">
    <property type="entry name" value="Tet_transcr_reg_TetR-rel_C_sf"/>
</dbReference>
<dbReference type="SUPFAM" id="SSF46689">
    <property type="entry name" value="Homeodomain-like"/>
    <property type="match status" value="1"/>
</dbReference>
<dbReference type="GO" id="GO:0003700">
    <property type="term" value="F:DNA-binding transcription factor activity"/>
    <property type="evidence" value="ECO:0007669"/>
    <property type="project" value="TreeGrafter"/>
</dbReference>
<feature type="DNA-binding region" description="H-T-H motif" evidence="4">
    <location>
        <begin position="61"/>
        <end position="80"/>
    </location>
</feature>
<keyword evidence="8" id="KW-1185">Reference proteome</keyword>
<evidence type="ECO:0000256" key="1">
    <source>
        <dbReference type="ARBA" id="ARBA00023015"/>
    </source>
</evidence>
<name>A0A916XTU1_9HYPH</name>
<dbReference type="PROSITE" id="PS50977">
    <property type="entry name" value="HTH_TETR_2"/>
    <property type="match status" value="1"/>
</dbReference>
<feature type="region of interest" description="Disordered" evidence="5">
    <location>
        <begin position="1"/>
        <end position="20"/>
    </location>
</feature>
<organism evidence="7 8">
    <name type="scientific">Aureimonas glaciei</name>
    <dbReference type="NCBI Taxonomy" id="1776957"/>
    <lineage>
        <taxon>Bacteria</taxon>
        <taxon>Pseudomonadati</taxon>
        <taxon>Pseudomonadota</taxon>
        <taxon>Alphaproteobacteria</taxon>
        <taxon>Hyphomicrobiales</taxon>
        <taxon>Aurantimonadaceae</taxon>
        <taxon>Aureimonas</taxon>
    </lineage>
</organism>
<comment type="caution">
    <text evidence="7">The sequence shown here is derived from an EMBL/GenBank/DDBJ whole genome shotgun (WGS) entry which is preliminary data.</text>
</comment>
<dbReference type="EMBL" id="BMJJ01000002">
    <property type="protein sequence ID" value="GGD10487.1"/>
    <property type="molecule type" value="Genomic_DNA"/>
</dbReference>
<dbReference type="Proteomes" id="UP000613160">
    <property type="component" value="Unassembled WGS sequence"/>
</dbReference>
<evidence type="ECO:0000259" key="6">
    <source>
        <dbReference type="PROSITE" id="PS50977"/>
    </source>
</evidence>
<gene>
    <name evidence="7" type="ORF">GCM10011335_11730</name>
</gene>
<feature type="domain" description="HTH tetR-type" evidence="6">
    <location>
        <begin position="38"/>
        <end position="98"/>
    </location>
</feature>
<keyword evidence="2 4" id="KW-0238">DNA-binding</keyword>